<dbReference type="Proteomes" id="UP000321793">
    <property type="component" value="Unassembled WGS sequence"/>
</dbReference>
<evidence type="ECO:0000259" key="8">
    <source>
        <dbReference type="PROSITE" id="PS50893"/>
    </source>
</evidence>
<dbReference type="InterPro" id="IPR003439">
    <property type="entry name" value="ABC_transporter-like_ATP-bd"/>
</dbReference>
<evidence type="ECO:0000256" key="4">
    <source>
        <dbReference type="ARBA" id="ARBA00022801"/>
    </source>
</evidence>
<dbReference type="InterPro" id="IPR029058">
    <property type="entry name" value="AB_hydrolase_fold"/>
</dbReference>
<dbReference type="AlphaFoldDB" id="A0A512SZ60"/>
<reference evidence="9 10" key="1">
    <citation type="submission" date="2019-07" db="EMBL/GenBank/DDBJ databases">
        <title>Whole genome shotgun sequence of Knoellia locipacati NBRC 109775.</title>
        <authorList>
            <person name="Hosoyama A."/>
            <person name="Uohara A."/>
            <person name="Ohji S."/>
            <person name="Ichikawa N."/>
        </authorList>
    </citation>
    <scope>NUCLEOTIDE SEQUENCE [LARGE SCALE GENOMIC DNA]</scope>
    <source>
        <strain evidence="9 10">NBRC 109775</strain>
    </source>
</reference>
<protein>
    <submittedName>
        <fullName evidence="9">ABC transporter ATP-binding protein</fullName>
    </submittedName>
</protein>
<feature type="domain" description="ABC transporter" evidence="8">
    <location>
        <begin position="639"/>
        <end position="867"/>
    </location>
</feature>
<feature type="region of interest" description="Disordered" evidence="6">
    <location>
        <begin position="237"/>
        <end position="263"/>
    </location>
</feature>
<name>A0A512SZ60_9MICO</name>
<dbReference type="InterPro" id="IPR013736">
    <property type="entry name" value="Xaa-Pro_dipept_C"/>
</dbReference>
<feature type="compositionally biased region" description="Low complexity" evidence="6">
    <location>
        <begin position="240"/>
        <end position="252"/>
    </location>
</feature>
<sequence length="967" mass="99652">MQRLARQRRRGAVASAAVAALAALVLVAAPAGPASAVPAAPSAPGVVPAESGVRTTDQMVDVGPESDGTAVRLDTRLYLPAGTGPHPAVLLAHGFGGSKESVDKEARQYAADGTVVLTFTARGFGRSGGRIHLNSPDFEIADGKALLDLLGSRPEVRRDGTGDPRVAVAGGSYGGAFALMLAGVDPRVDATVAAITWNDLATSLFPQGAEGSTDPGPYKQLWGARFFGASVGSAGGATGATGPAGATGATGPSSGGTGGTTPAGATSPADVLCGRFDVTLCRQLQDAAETGRPSPALLATLHRNSPRPTIAEVTAPTLLVQGESDTLFGLDQADANAAGLATAGTRHAVRWTDGGHDGASSNPGLDEDAARTWVRTYLAGTRTDALPVPAFTYSLPIPRRTDTAPVATLDTYPGLRDGLEQVPLRRPDRPAVVLTPPGGQPSSMTSIPGLGATELPTYRLAALPGMSAAFDSTVLDRSLTVVGTPSVRLSVTSTGAEATLFVSMWRVEGTDAVQQRSLTTPVRVALTPGKATDVTVDLPASVWSMAAGSRWRVLVTSTDSSFTTPREARADRITLADPVLEVPTAQGRIAASSTERDTETLALASAILGLLAGITSAALLRRRRRHREAVREDYADIPLVVDSLVKTYSDGHRAVDDVSWRAERGQVVGLLGPNGAGKTTTMRMMLGLITPDSGSVHVLGRPVHPGSEVLGRVGALVEGPGFLPHLTGRQNLEAYWAATGRPAEEAALDEALAVAALGGALDRPVRTYSHGMKQRLGIAQAMLGRPEVLFLDEPTNGLDPPQIAAMRPILQSYAATGRTVVVSSHLLAEVEMTCSHVVVMHAGRVVTAGPVTELLASEDTTVFELASVASIAPARAALAGADGIRSVEVVDDPTKPTVTVVSDRAREAVVRAVVESGAEVVGVGSRRHLEEVFLGVIASSQGPSGDGSGDGDGAGSIVERLRQVRAR</sequence>
<evidence type="ECO:0000313" key="10">
    <source>
        <dbReference type="Proteomes" id="UP000321793"/>
    </source>
</evidence>
<organism evidence="9 10">
    <name type="scientific">Knoellia locipacati</name>
    <dbReference type="NCBI Taxonomy" id="882824"/>
    <lineage>
        <taxon>Bacteria</taxon>
        <taxon>Bacillati</taxon>
        <taxon>Actinomycetota</taxon>
        <taxon>Actinomycetes</taxon>
        <taxon>Micrococcales</taxon>
        <taxon>Intrasporangiaceae</taxon>
        <taxon>Knoellia</taxon>
    </lineage>
</organism>
<dbReference type="InterPro" id="IPR003593">
    <property type="entry name" value="AAA+_ATPase"/>
</dbReference>
<feature type="compositionally biased region" description="Gly residues" evidence="6">
    <location>
        <begin position="944"/>
        <end position="954"/>
    </location>
</feature>
<dbReference type="SUPFAM" id="SSF52540">
    <property type="entry name" value="P-loop containing nucleoside triphosphate hydrolases"/>
    <property type="match status" value="1"/>
</dbReference>
<keyword evidence="2" id="KW-0813">Transport</keyword>
<dbReference type="Pfam" id="PF00005">
    <property type="entry name" value="ABC_tran"/>
    <property type="match status" value="1"/>
</dbReference>
<dbReference type="Gene3D" id="3.40.50.300">
    <property type="entry name" value="P-loop containing nucleotide triphosphate hydrolases"/>
    <property type="match status" value="1"/>
</dbReference>
<dbReference type="PANTHER" id="PTHR43335:SF4">
    <property type="entry name" value="ABC TRANSPORTER, ATP-BINDING PROTEIN"/>
    <property type="match status" value="1"/>
</dbReference>
<dbReference type="RefSeq" id="WP_147063320.1">
    <property type="nucleotide sequence ID" value="NZ_BAABDN010000001.1"/>
</dbReference>
<dbReference type="PROSITE" id="PS00211">
    <property type="entry name" value="ABC_TRANSPORTER_1"/>
    <property type="match status" value="1"/>
</dbReference>
<evidence type="ECO:0000256" key="7">
    <source>
        <dbReference type="SAM" id="SignalP"/>
    </source>
</evidence>
<keyword evidence="5 9" id="KW-0067">ATP-binding</keyword>
<keyword evidence="4" id="KW-0378">Hydrolase</keyword>
<dbReference type="InterPro" id="IPR027417">
    <property type="entry name" value="P-loop_NTPase"/>
</dbReference>
<dbReference type="SMART" id="SM00939">
    <property type="entry name" value="PepX_C"/>
    <property type="match status" value="1"/>
</dbReference>
<feature type="region of interest" description="Disordered" evidence="6">
    <location>
        <begin position="940"/>
        <end position="967"/>
    </location>
</feature>
<evidence type="ECO:0000313" key="9">
    <source>
        <dbReference type="EMBL" id="GEQ13226.1"/>
    </source>
</evidence>
<dbReference type="OrthoDB" id="9804819at2"/>
<evidence type="ECO:0000256" key="5">
    <source>
        <dbReference type="ARBA" id="ARBA00022840"/>
    </source>
</evidence>
<comment type="caution">
    <text evidence="9">The sequence shown here is derived from an EMBL/GenBank/DDBJ whole genome shotgun (WGS) entry which is preliminary data.</text>
</comment>
<dbReference type="InterPro" id="IPR008979">
    <property type="entry name" value="Galactose-bd-like_sf"/>
</dbReference>
<keyword evidence="10" id="KW-1185">Reference proteome</keyword>
<dbReference type="GO" id="GO:0005524">
    <property type="term" value="F:ATP binding"/>
    <property type="evidence" value="ECO:0007669"/>
    <property type="project" value="UniProtKB-KW"/>
</dbReference>
<feature type="signal peptide" evidence="7">
    <location>
        <begin position="1"/>
        <end position="36"/>
    </location>
</feature>
<accession>A0A512SZ60</accession>
<dbReference type="SUPFAM" id="SSF53474">
    <property type="entry name" value="alpha/beta-Hydrolases"/>
    <property type="match status" value="1"/>
</dbReference>
<evidence type="ECO:0000256" key="6">
    <source>
        <dbReference type="SAM" id="MobiDB-lite"/>
    </source>
</evidence>
<evidence type="ECO:0000256" key="1">
    <source>
        <dbReference type="ARBA" id="ARBA00005417"/>
    </source>
</evidence>
<dbReference type="Pfam" id="PF08530">
    <property type="entry name" value="PepX_C"/>
    <property type="match status" value="1"/>
</dbReference>
<keyword evidence="7" id="KW-0732">Signal</keyword>
<proteinExistence type="inferred from homology"/>
<dbReference type="EMBL" id="BKBA01000004">
    <property type="protein sequence ID" value="GEQ13226.1"/>
    <property type="molecule type" value="Genomic_DNA"/>
</dbReference>
<dbReference type="GO" id="GO:0008239">
    <property type="term" value="F:dipeptidyl-peptidase activity"/>
    <property type="evidence" value="ECO:0007669"/>
    <property type="project" value="InterPro"/>
</dbReference>
<dbReference type="Gene3D" id="3.40.50.1820">
    <property type="entry name" value="alpha/beta hydrolase"/>
    <property type="match status" value="1"/>
</dbReference>
<dbReference type="Gene3D" id="2.60.120.260">
    <property type="entry name" value="Galactose-binding domain-like"/>
    <property type="match status" value="1"/>
</dbReference>
<dbReference type="PROSITE" id="PS50893">
    <property type="entry name" value="ABC_TRANSPORTER_2"/>
    <property type="match status" value="1"/>
</dbReference>
<dbReference type="InterPro" id="IPR017871">
    <property type="entry name" value="ABC_transporter-like_CS"/>
</dbReference>
<dbReference type="PANTHER" id="PTHR43335">
    <property type="entry name" value="ABC TRANSPORTER, ATP-BINDING PROTEIN"/>
    <property type="match status" value="1"/>
</dbReference>
<dbReference type="GO" id="GO:0016887">
    <property type="term" value="F:ATP hydrolysis activity"/>
    <property type="evidence" value="ECO:0007669"/>
    <property type="project" value="InterPro"/>
</dbReference>
<dbReference type="Pfam" id="PF02129">
    <property type="entry name" value="Peptidase_S15"/>
    <property type="match status" value="1"/>
</dbReference>
<dbReference type="SUPFAM" id="SSF49785">
    <property type="entry name" value="Galactose-binding domain-like"/>
    <property type="match status" value="1"/>
</dbReference>
<dbReference type="PROSITE" id="PS51318">
    <property type="entry name" value="TAT"/>
    <property type="match status" value="1"/>
</dbReference>
<comment type="similarity">
    <text evidence="1">Belongs to the ABC transporter superfamily.</text>
</comment>
<dbReference type="InterPro" id="IPR006311">
    <property type="entry name" value="TAT_signal"/>
</dbReference>
<keyword evidence="3" id="KW-0547">Nucleotide-binding</keyword>
<gene>
    <name evidence="9" type="ORF">KLO01_12730</name>
</gene>
<feature type="chain" id="PRO_5022121536" evidence="7">
    <location>
        <begin position="37"/>
        <end position="967"/>
    </location>
</feature>
<evidence type="ECO:0000256" key="3">
    <source>
        <dbReference type="ARBA" id="ARBA00022741"/>
    </source>
</evidence>
<dbReference type="InterPro" id="IPR000383">
    <property type="entry name" value="Xaa-Pro-like_dom"/>
</dbReference>
<evidence type="ECO:0000256" key="2">
    <source>
        <dbReference type="ARBA" id="ARBA00022448"/>
    </source>
</evidence>
<dbReference type="SMART" id="SM00382">
    <property type="entry name" value="AAA"/>
    <property type="match status" value="1"/>
</dbReference>